<reference evidence="2" key="1">
    <citation type="journal article" date="2018" name="Nat. Commun.">
        <title>Diversity and evolution of the emerging Pandoraviridae family.</title>
        <authorList>
            <person name="Legendre M."/>
            <person name="Fabre E."/>
            <person name="Poirot O."/>
            <person name="Jeudy S."/>
            <person name="Lartigue A."/>
            <person name="Alempic J.M."/>
            <person name="Beucher L."/>
            <person name="Philippe N."/>
            <person name="Bertaux L."/>
            <person name="Christo-Foroux E."/>
            <person name="Labadie K."/>
            <person name="Coute Y."/>
            <person name="Abergel C."/>
            <person name="Claverie J.M."/>
        </authorList>
    </citation>
    <scope>NUCLEOTIDE SEQUENCE [LARGE SCALE GENOMIC DNA]</scope>
    <source>
        <strain evidence="2">Neocaledonia</strain>
    </source>
</reference>
<sequence length="422" mass="42377">MNRYLFLAAALALLCCAATTADGHRYKVMLGWSQTWSLPANATNAVVTLWGAGGGGASTESCGAGGGSGAAIMGRAMGDASWGVDPSLVQWAVTVGQGGAALTTPNRGGVAGNGGDTSVVATAPNGTELFRATAYGGGGAYAVVSGSRRGCKGGAGGGAASAAANTEPGLGNPAGAADNSLTAAATQGATAGDIKAGGAGAGYGYQYNVDTKPFTAGAPWTSTGREWLGGPGILTDYGCYGWGGAAGFNGRGGDYQSGGAVFPPPANSGSGGGSAYVCPSGRTLSDSPGAAGGVIVEYTHPVSPVVALKSRTNYKYLTAHSHGGVSANAATVQAWERWTAIRFDDGKYAFRSYHGKYLKANPTDSVEATATAVGGWEKFDVAELSTTVWRIKNHYGKYLEVAPDGFVYSGTNADHLWEIVFL</sequence>
<dbReference type="GO" id="GO:0030041">
    <property type="term" value="P:actin filament polymerization"/>
    <property type="evidence" value="ECO:0007669"/>
    <property type="project" value="TreeGrafter"/>
</dbReference>
<protein>
    <submittedName>
        <fullName evidence="2">Fascin-like incomplete domain containing protein</fullName>
    </submittedName>
</protein>
<dbReference type="InterPro" id="IPR052883">
    <property type="entry name" value="Hisactophilin"/>
</dbReference>
<dbReference type="Pfam" id="PF21722">
    <property type="entry name" value="Gly_rich_2"/>
    <property type="match status" value="1"/>
</dbReference>
<dbReference type="GeneID" id="36843087"/>
<proteinExistence type="predicted"/>
<dbReference type="GO" id="GO:0051015">
    <property type="term" value="F:actin filament binding"/>
    <property type="evidence" value="ECO:0007669"/>
    <property type="project" value="TreeGrafter"/>
</dbReference>
<dbReference type="RefSeq" id="YP_009482377.1">
    <property type="nucleotide sequence ID" value="NC_037666.1"/>
</dbReference>
<gene>
    <name evidence="2" type="ORF">pneo_cds_767</name>
</gene>
<dbReference type="Gene3D" id="2.80.10.50">
    <property type="match status" value="1"/>
</dbReference>
<dbReference type="InterPro" id="IPR008999">
    <property type="entry name" value="Actin-crosslinking"/>
</dbReference>
<accession>A0A2U7UD50</accession>
<dbReference type="InterPro" id="IPR049304">
    <property type="entry name" value="Gly_rich_dom"/>
</dbReference>
<name>A0A2U7UD50_9VIRU</name>
<dbReference type="PANTHER" id="PTHR33351:SF1">
    <property type="entry name" value="IG-LIKE DOMAIN-CONTAINING PROTEIN-RELATED"/>
    <property type="match status" value="1"/>
</dbReference>
<dbReference type="EMBL" id="MG011690">
    <property type="protein sequence ID" value="AVK76374.1"/>
    <property type="molecule type" value="Genomic_DNA"/>
</dbReference>
<evidence type="ECO:0000259" key="1">
    <source>
        <dbReference type="Pfam" id="PF21722"/>
    </source>
</evidence>
<organism evidence="2">
    <name type="scientific">Pandoravirus neocaledonia</name>
    <dbReference type="NCBI Taxonomy" id="2107708"/>
    <lineage>
        <taxon>Viruses</taxon>
        <taxon>Pandoravirus</taxon>
    </lineage>
</organism>
<dbReference type="InterPro" id="IPR010414">
    <property type="entry name" value="FRG1"/>
</dbReference>
<dbReference type="PANTHER" id="PTHR33351">
    <property type="entry name" value="HISACTOPHILIN-1-RELATED"/>
    <property type="match status" value="1"/>
</dbReference>
<dbReference type="Pfam" id="PF06229">
    <property type="entry name" value="FRG1"/>
    <property type="match status" value="1"/>
</dbReference>
<dbReference type="SUPFAM" id="SSF50405">
    <property type="entry name" value="Actin-crosslinking proteins"/>
    <property type="match status" value="1"/>
</dbReference>
<feature type="domain" description="Glycine-rich" evidence="1">
    <location>
        <begin position="34"/>
        <end position="298"/>
    </location>
</feature>
<dbReference type="Proteomes" id="UP000249287">
    <property type="component" value="Segment"/>
</dbReference>
<evidence type="ECO:0000313" key="2">
    <source>
        <dbReference type="EMBL" id="AVK76374.1"/>
    </source>
</evidence>
<dbReference type="CDD" id="cd00257">
    <property type="entry name" value="beta-trefoil_FSCN-like"/>
    <property type="match status" value="1"/>
</dbReference>
<dbReference type="KEGG" id="vg:36843087"/>